<evidence type="ECO:0000256" key="1">
    <source>
        <dbReference type="SAM" id="SignalP"/>
    </source>
</evidence>
<keyword evidence="3" id="KW-1185">Reference proteome</keyword>
<proteinExistence type="predicted"/>
<dbReference type="EMBL" id="FNGO01000011">
    <property type="protein sequence ID" value="SDL91949.1"/>
    <property type="molecule type" value="Genomic_DNA"/>
</dbReference>
<keyword evidence="1" id="KW-0732">Signal</keyword>
<organism evidence="2 3">
    <name type="scientific">Halarsenatibacter silvermanii</name>
    <dbReference type="NCBI Taxonomy" id="321763"/>
    <lineage>
        <taxon>Bacteria</taxon>
        <taxon>Bacillati</taxon>
        <taxon>Bacillota</taxon>
        <taxon>Clostridia</taxon>
        <taxon>Halanaerobiales</taxon>
        <taxon>Halarsenatibacteraceae</taxon>
        <taxon>Halarsenatibacter</taxon>
    </lineage>
</organism>
<protein>
    <recommendedName>
        <fullName evidence="4">Cohesin domain-containing protein</fullName>
    </recommendedName>
</protein>
<feature type="signal peptide" evidence="1">
    <location>
        <begin position="1"/>
        <end position="24"/>
    </location>
</feature>
<dbReference type="OrthoDB" id="1829213at2"/>
<sequence length="665" mass="75144">MIDKNNLLNTVFLAAVISIICLSAAPVPMQAESDINERIDEHGNLRIYNDFISVVINTEENARGRFAVETTGGDPGRDDDENMPLIYGRPIPWTSFTTVRIDGVNYSFGGETERRAGQNTNFGEKIRPPEVEDDKIITEYQIEDLMVTQYLEIVKSTTTGLQDTALIEYEITNTDDEPHETGLRIMLDTMLGEVDGSPFRVQEEAIETDTNLTSEDLPNFYQSFDSLTDPQITSQGSFIGEEVTPPDDVYMSNWGSLADGAWDFNFEPGREFLREGEYERDSAIALYWEPETIEPGETVSYSTTYGLGGITKVPGMLSLGISSPREFAFTTDTPELPIVAYVENTTEITAENVSISLNLPDYLQVEEAEREIGNLEAQDVAQVNFYASPAADQLPRSSSFEVVAEADNTDSNLLEREIELLTPTMEAEFFAPEEFRVEDGRLTPMPYTIKAVVRNTGDSAINNFSGELVLPPGIDFTDRERSRRKSSSVKPGEDLELRWKVRPHDIEGYFPVALNLEGEAGLSDSIQEEIYIPSTEAEVYFDFKTSRIDRGIITVDIRGVNLGEDINEIEFELEFDDENLEFMHASRGTFFVRDNRMMSWRGPEQYSENIFGFQEELPDNVEEGGLATMRFRILEDHLELEEIKQKFELLNIKLITDGDERIELR</sequence>
<reference evidence="2 3" key="1">
    <citation type="submission" date="2016-10" db="EMBL/GenBank/DDBJ databases">
        <authorList>
            <person name="de Groot N.N."/>
        </authorList>
    </citation>
    <scope>NUCLEOTIDE SEQUENCE [LARGE SCALE GENOMIC DNA]</scope>
    <source>
        <strain evidence="2 3">SLAS-1</strain>
    </source>
</reference>
<feature type="chain" id="PRO_5038924565" description="Cohesin domain-containing protein" evidence="1">
    <location>
        <begin position="25"/>
        <end position="665"/>
    </location>
</feature>
<name>A0A1G9NZW9_9FIRM</name>
<dbReference type="AlphaFoldDB" id="A0A1G9NZW9"/>
<gene>
    <name evidence="2" type="ORF">SAMN04488692_11175</name>
</gene>
<accession>A0A1G9NZW9</accession>
<dbReference type="STRING" id="321763.SAMN04488692_11175"/>
<evidence type="ECO:0000313" key="3">
    <source>
        <dbReference type="Proteomes" id="UP000199476"/>
    </source>
</evidence>
<evidence type="ECO:0008006" key="4">
    <source>
        <dbReference type="Google" id="ProtNLM"/>
    </source>
</evidence>
<dbReference type="RefSeq" id="WP_089760301.1">
    <property type="nucleotide sequence ID" value="NZ_FNGO01000011.1"/>
</dbReference>
<dbReference type="Proteomes" id="UP000199476">
    <property type="component" value="Unassembled WGS sequence"/>
</dbReference>
<evidence type="ECO:0000313" key="2">
    <source>
        <dbReference type="EMBL" id="SDL91949.1"/>
    </source>
</evidence>